<dbReference type="InterPro" id="IPR013700">
    <property type="entry name" value="AflR"/>
</dbReference>
<dbReference type="GO" id="GO:0045122">
    <property type="term" value="P:aflatoxin biosynthetic process"/>
    <property type="evidence" value="ECO:0007669"/>
    <property type="project" value="InterPro"/>
</dbReference>
<evidence type="ECO:0000313" key="9">
    <source>
        <dbReference type="EMBL" id="KAK4109433.1"/>
    </source>
</evidence>
<dbReference type="PRINTS" id="PR00755">
    <property type="entry name" value="AFLATOXINBRP"/>
</dbReference>
<name>A0AAN6QFR3_9PEZI</name>
<evidence type="ECO:0000256" key="3">
    <source>
        <dbReference type="ARBA" id="ARBA00023125"/>
    </source>
</evidence>
<keyword evidence="4" id="KW-0804">Transcription</keyword>
<dbReference type="RefSeq" id="XP_064667003.1">
    <property type="nucleotide sequence ID" value="XM_064812097.1"/>
</dbReference>
<evidence type="ECO:0000256" key="5">
    <source>
        <dbReference type="ARBA" id="ARBA00023242"/>
    </source>
</evidence>
<gene>
    <name evidence="9" type="ORF">N656DRAFT_716009</name>
</gene>
<keyword evidence="3" id="KW-0238">DNA-binding</keyword>
<feature type="compositionally biased region" description="Polar residues" evidence="7">
    <location>
        <begin position="46"/>
        <end position="69"/>
    </location>
</feature>
<comment type="caution">
    <text evidence="9">The sequence shown here is derived from an EMBL/GenBank/DDBJ whole genome shotgun (WGS) entry which is preliminary data.</text>
</comment>
<keyword evidence="5" id="KW-0539">Nucleus</keyword>
<dbReference type="PANTHER" id="PTHR31069:SF31">
    <property type="entry name" value="MONODICTYPHENONE CLUSTER TRANSCRIPTION FACTOR-RELATED"/>
    <property type="match status" value="1"/>
</dbReference>
<dbReference type="GO" id="GO:0000981">
    <property type="term" value="F:DNA-binding transcription factor activity, RNA polymerase II-specific"/>
    <property type="evidence" value="ECO:0007669"/>
    <property type="project" value="InterPro"/>
</dbReference>
<dbReference type="GO" id="GO:0003677">
    <property type="term" value="F:DNA binding"/>
    <property type="evidence" value="ECO:0007669"/>
    <property type="project" value="UniProtKB-KW"/>
</dbReference>
<organism evidence="9 10">
    <name type="scientific">Canariomyces notabilis</name>
    <dbReference type="NCBI Taxonomy" id="2074819"/>
    <lineage>
        <taxon>Eukaryota</taxon>
        <taxon>Fungi</taxon>
        <taxon>Dikarya</taxon>
        <taxon>Ascomycota</taxon>
        <taxon>Pezizomycotina</taxon>
        <taxon>Sordariomycetes</taxon>
        <taxon>Sordariomycetidae</taxon>
        <taxon>Sordariales</taxon>
        <taxon>Chaetomiaceae</taxon>
        <taxon>Canariomyces</taxon>
    </lineage>
</organism>
<feature type="domain" description="Zn(2)-C6 fungal-type" evidence="8">
    <location>
        <begin position="14"/>
        <end position="44"/>
    </location>
</feature>
<dbReference type="PANTHER" id="PTHR31069">
    <property type="entry name" value="OLEATE-ACTIVATED TRANSCRIPTION FACTOR 1-RELATED"/>
    <property type="match status" value="1"/>
</dbReference>
<reference evidence="9" key="1">
    <citation type="journal article" date="2023" name="Mol. Phylogenet. Evol.">
        <title>Genome-scale phylogeny and comparative genomics of the fungal order Sordariales.</title>
        <authorList>
            <person name="Hensen N."/>
            <person name="Bonometti L."/>
            <person name="Westerberg I."/>
            <person name="Brannstrom I.O."/>
            <person name="Guillou S."/>
            <person name="Cros-Aarteil S."/>
            <person name="Calhoun S."/>
            <person name="Haridas S."/>
            <person name="Kuo A."/>
            <person name="Mondo S."/>
            <person name="Pangilinan J."/>
            <person name="Riley R."/>
            <person name="LaButti K."/>
            <person name="Andreopoulos B."/>
            <person name="Lipzen A."/>
            <person name="Chen C."/>
            <person name="Yan M."/>
            <person name="Daum C."/>
            <person name="Ng V."/>
            <person name="Clum A."/>
            <person name="Steindorff A."/>
            <person name="Ohm R.A."/>
            <person name="Martin F."/>
            <person name="Silar P."/>
            <person name="Natvig D.O."/>
            <person name="Lalanne C."/>
            <person name="Gautier V."/>
            <person name="Ament-Velasquez S.L."/>
            <person name="Kruys A."/>
            <person name="Hutchinson M.I."/>
            <person name="Powell A.J."/>
            <person name="Barry K."/>
            <person name="Miller A.N."/>
            <person name="Grigoriev I.V."/>
            <person name="Debuchy R."/>
            <person name="Gladieux P."/>
            <person name="Hiltunen Thoren M."/>
            <person name="Johannesson H."/>
        </authorList>
    </citation>
    <scope>NUCLEOTIDE SEQUENCE</scope>
    <source>
        <strain evidence="9">CBS 508.74</strain>
    </source>
</reference>
<dbReference type="CDD" id="cd00067">
    <property type="entry name" value="GAL4"/>
    <property type="match status" value="1"/>
</dbReference>
<feature type="region of interest" description="Disordered" evidence="7">
    <location>
        <begin position="46"/>
        <end position="84"/>
    </location>
</feature>
<dbReference type="InterPro" id="IPR001138">
    <property type="entry name" value="Zn2Cys6_DnaBD"/>
</dbReference>
<dbReference type="SMART" id="SM00066">
    <property type="entry name" value="GAL4"/>
    <property type="match status" value="1"/>
</dbReference>
<dbReference type="Gene3D" id="4.10.240.10">
    <property type="entry name" value="Zn(2)-C6 fungal-type DNA-binding domain"/>
    <property type="match status" value="1"/>
</dbReference>
<evidence type="ECO:0000313" key="10">
    <source>
        <dbReference type="Proteomes" id="UP001302812"/>
    </source>
</evidence>
<dbReference type="GO" id="GO:0008270">
    <property type="term" value="F:zinc ion binding"/>
    <property type="evidence" value="ECO:0007669"/>
    <property type="project" value="InterPro"/>
</dbReference>
<evidence type="ECO:0000256" key="2">
    <source>
        <dbReference type="ARBA" id="ARBA00023015"/>
    </source>
</evidence>
<evidence type="ECO:0000256" key="4">
    <source>
        <dbReference type="ARBA" id="ARBA00023163"/>
    </source>
</evidence>
<evidence type="ECO:0000256" key="7">
    <source>
        <dbReference type="SAM" id="MobiDB-lite"/>
    </source>
</evidence>
<dbReference type="AlphaFoldDB" id="A0AAN6QFR3"/>
<feature type="compositionally biased region" description="Polar residues" evidence="7">
    <location>
        <begin position="212"/>
        <end position="226"/>
    </location>
</feature>
<sequence>MASSKPRQPRLRASCDGCFLAKVKCSKARPICSRCLTCGIECRYSPSSRTGKPKSDASSNTQPPVTTDLSGLPSPGSNDKGIMYMTSQPMTGLYRLDTGWHTPPHNADGGMSRSHSMSSLAMMGVDMSVAGTTDPTLAPDIYPAGMPWTPPADISAQFGEPPAMTAQLGHGRSHSYDLGMSASMPWADATAPEIYGYDQAQMPPNYFPTPAATPQQMKCTPRSKSSPNGSVASGGSCTCFTACLQSLQALHNASTPAAPPFDTVLSLNRKAVEGCAAMLSCARCMSRSGTHTAAMLLATVIGKITSFYKNASHAYFENGFFPTMGSPNALGVAIGQYTLMGDDGRWLELEILARELRKLEEVYAQFKDVCADLSEDPEVSKAMIGYLGHNLGSTLEVIHQRKGDAAA</sequence>
<feature type="region of interest" description="Disordered" evidence="7">
    <location>
        <begin position="206"/>
        <end position="226"/>
    </location>
</feature>
<dbReference type="PROSITE" id="PS50048">
    <property type="entry name" value="ZN2_CY6_FUNGAL_2"/>
    <property type="match status" value="1"/>
</dbReference>
<dbReference type="InterPro" id="IPR036864">
    <property type="entry name" value="Zn2-C6_fun-type_DNA-bd_sf"/>
</dbReference>
<dbReference type="EMBL" id="MU853356">
    <property type="protein sequence ID" value="KAK4109433.1"/>
    <property type="molecule type" value="Genomic_DNA"/>
</dbReference>
<keyword evidence="10" id="KW-1185">Reference proteome</keyword>
<evidence type="ECO:0000256" key="6">
    <source>
        <dbReference type="SAM" id="Coils"/>
    </source>
</evidence>
<accession>A0AAN6QFR3</accession>
<evidence type="ECO:0000259" key="8">
    <source>
        <dbReference type="PROSITE" id="PS50048"/>
    </source>
</evidence>
<dbReference type="Pfam" id="PF08493">
    <property type="entry name" value="AflR"/>
    <property type="match status" value="1"/>
</dbReference>
<dbReference type="SUPFAM" id="SSF57701">
    <property type="entry name" value="Zn2/Cys6 DNA-binding domain"/>
    <property type="match status" value="1"/>
</dbReference>
<keyword evidence="1" id="KW-0479">Metal-binding</keyword>
<feature type="coiled-coil region" evidence="6">
    <location>
        <begin position="349"/>
        <end position="376"/>
    </location>
</feature>
<evidence type="ECO:0000256" key="1">
    <source>
        <dbReference type="ARBA" id="ARBA00022723"/>
    </source>
</evidence>
<protein>
    <recommendedName>
        <fullName evidence="8">Zn(2)-C6 fungal-type domain-containing protein</fullName>
    </recommendedName>
</protein>
<keyword evidence="2" id="KW-0805">Transcription regulation</keyword>
<reference evidence="9" key="2">
    <citation type="submission" date="2023-05" db="EMBL/GenBank/DDBJ databases">
        <authorList>
            <consortium name="Lawrence Berkeley National Laboratory"/>
            <person name="Steindorff A."/>
            <person name="Hensen N."/>
            <person name="Bonometti L."/>
            <person name="Westerberg I."/>
            <person name="Brannstrom I.O."/>
            <person name="Guillou S."/>
            <person name="Cros-Aarteil S."/>
            <person name="Calhoun S."/>
            <person name="Haridas S."/>
            <person name="Kuo A."/>
            <person name="Mondo S."/>
            <person name="Pangilinan J."/>
            <person name="Riley R."/>
            <person name="Labutti K."/>
            <person name="Andreopoulos B."/>
            <person name="Lipzen A."/>
            <person name="Chen C."/>
            <person name="Yanf M."/>
            <person name="Daum C."/>
            <person name="Ng V."/>
            <person name="Clum A."/>
            <person name="Ohm R."/>
            <person name="Martin F."/>
            <person name="Silar P."/>
            <person name="Natvig D."/>
            <person name="Lalanne C."/>
            <person name="Gautier V."/>
            <person name="Ament-Velasquez S.L."/>
            <person name="Kruys A."/>
            <person name="Hutchinson M.I."/>
            <person name="Powell A.J."/>
            <person name="Barry K."/>
            <person name="Miller A.N."/>
            <person name="Grigoriev I.V."/>
            <person name="Debuchy R."/>
            <person name="Gladieux P."/>
            <person name="Thoren M.H."/>
            <person name="Johannesson H."/>
        </authorList>
    </citation>
    <scope>NUCLEOTIDE SEQUENCE</scope>
    <source>
        <strain evidence="9">CBS 508.74</strain>
    </source>
</reference>
<keyword evidence="6" id="KW-0175">Coiled coil</keyword>
<dbReference type="GeneID" id="89936222"/>
<dbReference type="GO" id="GO:0005634">
    <property type="term" value="C:nucleus"/>
    <property type="evidence" value="ECO:0007669"/>
    <property type="project" value="InterPro"/>
</dbReference>
<dbReference type="InterPro" id="IPR050675">
    <property type="entry name" value="OAF3"/>
</dbReference>
<dbReference type="Pfam" id="PF00172">
    <property type="entry name" value="Zn_clus"/>
    <property type="match status" value="1"/>
</dbReference>
<proteinExistence type="predicted"/>
<dbReference type="Proteomes" id="UP001302812">
    <property type="component" value="Unassembled WGS sequence"/>
</dbReference>